<feature type="compositionally biased region" description="Basic residues" evidence="1">
    <location>
        <begin position="68"/>
        <end position="79"/>
    </location>
</feature>
<accession>A0A838XFI9</accession>
<evidence type="ECO:0000313" key="2">
    <source>
        <dbReference type="EMBL" id="MBA4608607.1"/>
    </source>
</evidence>
<feature type="region of interest" description="Disordered" evidence="1">
    <location>
        <begin position="1"/>
        <end position="102"/>
    </location>
</feature>
<keyword evidence="3" id="KW-1185">Reference proteome</keyword>
<name>A0A838XFI9_9ACTN</name>
<sequence>MPVYIPRADRRDPLEGHMTGTIDATPESISDVTLRGGAAAPTPVEPGDAADGALDESGAKAPTPAKKVAAKHSPRKSTAPRKASESERPSKPKRQRRTTLFPAATFEDALELATAVYETGAGQPVRRITLFDNLGKSPDSGASRQLITNSAKYGLTKGSYSSEFIELTDDGLYAVSEDTSPAARIRARFKLAIESVEVFKSLYDSYIGNRLPVQAVLIDRAREAGIPEEDATECVETFTVNTKFVGVLRSISGAERLLSIDTVIDDFLPQTAAQPAIVRSTVSQRQSPIATPEQIQNAGYESACFYISPIGEDGSEQRKHADLFMGALVEPALAEFGLSLVRADKIGEAGMITGQIIEHIVHSKLVIVDLSFHNPNVFYELALRHAVRRPIVQISRAADRLPFDIGQVRTIVVDTTDIYTLVPQLESLKAQIAAQIRKTLDETAEVENPLSIFAPSFWRHLPGVTTTA</sequence>
<reference evidence="2 3" key="1">
    <citation type="submission" date="2020-07" db="EMBL/GenBank/DDBJ databases">
        <title>Draft genome and description of Aeromicrobium phoceense strain Marseille-Q0843 isolated from healthy skin swab.</title>
        <authorList>
            <person name="Boxberger M."/>
            <person name="La Scola B."/>
        </authorList>
    </citation>
    <scope>NUCLEOTIDE SEQUENCE [LARGE SCALE GENOMIC DNA]</scope>
    <source>
        <strain evidence="2 3">Marseille-Q0843</strain>
    </source>
</reference>
<evidence type="ECO:0000256" key="1">
    <source>
        <dbReference type="SAM" id="MobiDB-lite"/>
    </source>
</evidence>
<comment type="caution">
    <text evidence="2">The sequence shown here is derived from an EMBL/GenBank/DDBJ whole genome shotgun (WGS) entry which is preliminary data.</text>
</comment>
<dbReference type="AlphaFoldDB" id="A0A838XFI9"/>
<evidence type="ECO:0000313" key="3">
    <source>
        <dbReference type="Proteomes" id="UP000550354"/>
    </source>
</evidence>
<dbReference type="Proteomes" id="UP000550354">
    <property type="component" value="Unassembled WGS sequence"/>
</dbReference>
<protein>
    <submittedName>
        <fullName evidence="2">Uncharacterized protein</fullName>
    </submittedName>
</protein>
<organism evidence="2 3">
    <name type="scientific">Aeromicrobium phoceense</name>
    <dbReference type="NCBI Taxonomy" id="2754045"/>
    <lineage>
        <taxon>Bacteria</taxon>
        <taxon>Bacillati</taxon>
        <taxon>Actinomycetota</taxon>
        <taxon>Actinomycetes</taxon>
        <taxon>Propionibacteriales</taxon>
        <taxon>Nocardioidaceae</taxon>
        <taxon>Aeromicrobium</taxon>
    </lineage>
</organism>
<gene>
    <name evidence="2" type="ORF">H1W00_08985</name>
</gene>
<dbReference type="RefSeq" id="WP_181755395.1">
    <property type="nucleotide sequence ID" value="NZ_JACEOG010000001.1"/>
</dbReference>
<dbReference type="EMBL" id="JACEOG010000001">
    <property type="protein sequence ID" value="MBA4608607.1"/>
    <property type="molecule type" value="Genomic_DNA"/>
</dbReference>
<proteinExistence type="predicted"/>